<dbReference type="GO" id="GO:0005789">
    <property type="term" value="C:endoplasmic reticulum membrane"/>
    <property type="evidence" value="ECO:0007669"/>
    <property type="project" value="UniProtKB-SubCell"/>
</dbReference>
<dbReference type="KEGG" id="cel:CELE_F09E5.11"/>
<dbReference type="PIR" id="T15999">
    <property type="entry name" value="T15999"/>
</dbReference>
<comment type="subcellular location">
    <subcellularLocation>
        <location evidence="1">Endoplasmic reticulum membrane</location>
        <topology evidence="1">Multi-pass membrane protein</topology>
    </subcellularLocation>
</comment>
<evidence type="ECO:0000256" key="3">
    <source>
        <dbReference type="ARBA" id="ARBA00022824"/>
    </source>
</evidence>
<proteinExistence type="evidence at protein level"/>
<dbReference type="PaxDb" id="6239-F09E5.11"/>
<keyword evidence="11" id="KW-1267">Proteomics identification</keyword>
<dbReference type="EMBL" id="BX284602">
    <property type="protein sequence ID" value="CCD68763.1"/>
    <property type="molecule type" value="Genomic_DNA"/>
</dbReference>
<dbReference type="InParanoid" id="Q19259"/>
<dbReference type="UCSC" id="F09E5.11">
    <property type="organism name" value="c. elegans"/>
</dbReference>
<evidence type="ECO:0000313" key="8">
    <source>
        <dbReference type="EMBL" id="CCD68763.1"/>
    </source>
</evidence>
<keyword evidence="3" id="KW-0256">Endoplasmic reticulum</keyword>
<dbReference type="CTD" id="184242"/>
<keyword evidence="5 7" id="KW-0472">Membrane</keyword>
<dbReference type="Bgee" id="WBGene00017289">
    <property type="expression patterns" value="Expressed in germ line (C elegans) and 4 other cell types or tissues"/>
</dbReference>
<keyword evidence="4 7" id="KW-1133">Transmembrane helix</keyword>
<keyword evidence="9" id="KW-1185">Reference proteome</keyword>
<feature type="region of interest" description="Disordered" evidence="6">
    <location>
        <begin position="193"/>
        <end position="218"/>
    </location>
</feature>
<dbReference type="PANTHER" id="PTHR31394">
    <property type="entry name" value="TRANSMEMBRANE PROTEIN 199"/>
    <property type="match status" value="1"/>
</dbReference>
<name>Q19259_CAEEL</name>
<evidence type="ECO:0000256" key="1">
    <source>
        <dbReference type="ARBA" id="ARBA00004477"/>
    </source>
</evidence>
<dbReference type="eggNOG" id="ENOG502RXKD">
    <property type="taxonomic scope" value="Eukaryota"/>
</dbReference>
<evidence type="ECO:0000256" key="4">
    <source>
        <dbReference type="ARBA" id="ARBA00022989"/>
    </source>
</evidence>
<dbReference type="OMA" id="VFFCDLY"/>
<dbReference type="AGR" id="WB:WBGene00017289"/>
<accession>Q19259</accession>
<dbReference type="GO" id="GO:0012505">
    <property type="term" value="C:endomembrane system"/>
    <property type="evidence" value="ECO:0000318"/>
    <property type="project" value="GO_Central"/>
</dbReference>
<feature type="transmembrane region" description="Helical" evidence="7">
    <location>
        <begin position="134"/>
        <end position="155"/>
    </location>
</feature>
<dbReference type="PANTHER" id="PTHR31394:SF1">
    <property type="entry name" value="TRANSMEMBRANE PROTEIN 199"/>
    <property type="match status" value="1"/>
</dbReference>
<dbReference type="GeneID" id="184242"/>
<dbReference type="FunCoup" id="Q19259">
    <property type="interactions" value="2298"/>
</dbReference>
<dbReference type="SMR" id="Q19259"/>
<protein>
    <submittedName>
        <fullName evidence="8">Transmembrane protein 199</fullName>
    </submittedName>
</protein>
<evidence type="ECO:0000313" key="10">
    <source>
        <dbReference type="WormBase" id="F09E5.11"/>
    </source>
</evidence>
<dbReference type="Proteomes" id="UP000001940">
    <property type="component" value="Chromosome II"/>
</dbReference>
<dbReference type="WormBase" id="F09E5.11">
    <property type="protein sequence ID" value="CE39348"/>
    <property type="gene ID" value="WBGene00017289"/>
</dbReference>
<dbReference type="STRING" id="6239.F09E5.11.1"/>
<dbReference type="OrthoDB" id="19981at2759"/>
<evidence type="ECO:0000256" key="5">
    <source>
        <dbReference type="ARBA" id="ARBA00023136"/>
    </source>
</evidence>
<evidence type="ECO:0000256" key="7">
    <source>
        <dbReference type="SAM" id="Phobius"/>
    </source>
</evidence>
<evidence type="ECO:0000313" key="9">
    <source>
        <dbReference type="Proteomes" id="UP000001940"/>
    </source>
</evidence>
<dbReference type="AlphaFoldDB" id="Q19259"/>
<dbReference type="PeptideAtlas" id="Q19259"/>
<dbReference type="Pfam" id="PF11712">
    <property type="entry name" value="Vma12"/>
    <property type="match status" value="1"/>
</dbReference>
<sequence>MAQWNVSQEDKNLLRDLVAGSKEKITPEVSKSCKEFYKKDVVSYKDLVNIKTKLPDGIPVFVFFDRLTLRREDHTYHASVEFRKKTEELRIQQEQDSYKRLIRDVDPVQKYGKTDHMENFGVEMRAVNRQMISVINVVITVVGSFFFGFSGITYAYPHLNLDLPTRFIFGLVPATIVFFCDLYFVVKGMDMGESSETQPRESTGETFSFKNMEAKKND</sequence>
<dbReference type="GO" id="GO:0070072">
    <property type="term" value="P:vacuolar proton-transporting V-type ATPase complex assembly"/>
    <property type="evidence" value="ECO:0007669"/>
    <property type="project" value="InterPro"/>
</dbReference>
<feature type="transmembrane region" description="Helical" evidence="7">
    <location>
        <begin position="167"/>
        <end position="186"/>
    </location>
</feature>
<evidence type="ECO:0000256" key="2">
    <source>
        <dbReference type="ARBA" id="ARBA00022692"/>
    </source>
</evidence>
<dbReference type="InterPro" id="IPR021013">
    <property type="entry name" value="ATPase_Vma12"/>
</dbReference>
<dbReference type="RefSeq" id="NP_495004.2">
    <property type="nucleotide sequence ID" value="NM_062603.2"/>
</dbReference>
<organism evidence="8 9">
    <name type="scientific">Caenorhabditis elegans</name>
    <dbReference type="NCBI Taxonomy" id="6239"/>
    <lineage>
        <taxon>Eukaryota</taxon>
        <taxon>Metazoa</taxon>
        <taxon>Ecdysozoa</taxon>
        <taxon>Nematoda</taxon>
        <taxon>Chromadorea</taxon>
        <taxon>Rhabditida</taxon>
        <taxon>Rhabditina</taxon>
        <taxon>Rhabditomorpha</taxon>
        <taxon>Rhabditoidea</taxon>
        <taxon>Rhabditidae</taxon>
        <taxon>Peloderinae</taxon>
        <taxon>Caenorhabditis</taxon>
    </lineage>
</organism>
<keyword evidence="2 7" id="KW-0812">Transmembrane</keyword>
<gene>
    <name evidence="8" type="ORF">CELE_F09E5.11</name>
    <name evidence="8 10" type="ORF">F09E5.11</name>
</gene>
<evidence type="ECO:0007829" key="11">
    <source>
        <dbReference type="PeptideAtlas" id="Q19259"/>
    </source>
</evidence>
<reference evidence="8 9" key="1">
    <citation type="journal article" date="1998" name="Science">
        <title>Genome sequence of the nematode C. elegans: a platform for investigating biology.</title>
        <authorList>
            <consortium name="The C. elegans sequencing consortium"/>
            <person name="Sulson J.E."/>
            <person name="Waterston R."/>
        </authorList>
    </citation>
    <scope>NUCLEOTIDE SEQUENCE [LARGE SCALE GENOMIC DNA]</scope>
    <source>
        <strain evidence="8 9">Bristol N2</strain>
    </source>
</reference>
<dbReference type="HOGENOM" id="CLU_109951_0_0_1"/>
<evidence type="ECO:0000256" key="6">
    <source>
        <dbReference type="SAM" id="MobiDB-lite"/>
    </source>
</evidence>